<organism evidence="3 4">
    <name type="scientific">Clonostachys byssicola</name>
    <dbReference type="NCBI Taxonomy" id="160290"/>
    <lineage>
        <taxon>Eukaryota</taxon>
        <taxon>Fungi</taxon>
        <taxon>Dikarya</taxon>
        <taxon>Ascomycota</taxon>
        <taxon>Pezizomycotina</taxon>
        <taxon>Sordariomycetes</taxon>
        <taxon>Hypocreomycetidae</taxon>
        <taxon>Hypocreales</taxon>
        <taxon>Bionectriaceae</taxon>
        <taxon>Clonostachys</taxon>
    </lineage>
</organism>
<feature type="transmembrane region" description="Helical" evidence="2">
    <location>
        <begin position="649"/>
        <end position="670"/>
    </location>
</feature>
<keyword evidence="2" id="KW-0472">Membrane</keyword>
<feature type="transmembrane region" description="Helical" evidence="2">
    <location>
        <begin position="160"/>
        <end position="178"/>
    </location>
</feature>
<gene>
    <name evidence="3" type="ORF">CBYS24578_00004484</name>
</gene>
<dbReference type="Pfam" id="PF11915">
    <property type="entry name" value="DUF3433"/>
    <property type="match status" value="1"/>
</dbReference>
<feature type="compositionally biased region" description="Polar residues" evidence="1">
    <location>
        <begin position="900"/>
        <end position="910"/>
    </location>
</feature>
<evidence type="ECO:0000313" key="4">
    <source>
        <dbReference type="Proteomes" id="UP000754883"/>
    </source>
</evidence>
<reference evidence="4" key="1">
    <citation type="submission" date="2019-06" db="EMBL/GenBank/DDBJ databases">
        <authorList>
            <person name="Broberg M."/>
        </authorList>
    </citation>
    <scope>NUCLEOTIDE SEQUENCE [LARGE SCALE GENOMIC DNA]</scope>
</reference>
<feature type="transmembrane region" description="Helical" evidence="2">
    <location>
        <begin position="1112"/>
        <end position="1134"/>
    </location>
</feature>
<evidence type="ECO:0000313" key="3">
    <source>
        <dbReference type="EMBL" id="CAG9993909.1"/>
    </source>
</evidence>
<name>A0A9N9UNL7_9HYPO</name>
<comment type="caution">
    <text evidence="3">The sequence shown here is derived from an EMBL/GenBank/DDBJ whole genome shotgun (WGS) entry which is preliminary data.</text>
</comment>
<dbReference type="AlphaFoldDB" id="A0A9N9UNL7"/>
<accession>A0A9N9UNL7</accession>
<feature type="compositionally biased region" description="Polar residues" evidence="1">
    <location>
        <begin position="7"/>
        <end position="30"/>
    </location>
</feature>
<keyword evidence="2" id="KW-1133">Transmembrane helix</keyword>
<feature type="transmembrane region" description="Helical" evidence="2">
    <location>
        <begin position="224"/>
        <end position="247"/>
    </location>
</feature>
<keyword evidence="4" id="KW-1185">Reference proteome</keyword>
<feature type="transmembrane region" description="Helical" evidence="2">
    <location>
        <begin position="119"/>
        <end position="140"/>
    </location>
</feature>
<feature type="transmembrane region" description="Helical" evidence="2">
    <location>
        <begin position="745"/>
        <end position="765"/>
    </location>
</feature>
<feature type="region of interest" description="Disordered" evidence="1">
    <location>
        <begin position="1"/>
        <end position="30"/>
    </location>
</feature>
<dbReference type="PANTHER" id="PTHR37544:SF3">
    <property type="entry name" value="SPRAY"/>
    <property type="match status" value="1"/>
</dbReference>
<keyword evidence="2" id="KW-0812">Transmembrane</keyword>
<feature type="transmembrane region" description="Helical" evidence="2">
    <location>
        <begin position="685"/>
        <end position="702"/>
    </location>
</feature>
<evidence type="ECO:0000256" key="2">
    <source>
        <dbReference type="SAM" id="Phobius"/>
    </source>
</evidence>
<dbReference type="Proteomes" id="UP000754883">
    <property type="component" value="Unassembled WGS sequence"/>
</dbReference>
<dbReference type="EMBL" id="CABFNO020001523">
    <property type="protein sequence ID" value="CAG9993909.1"/>
    <property type="molecule type" value="Genomic_DNA"/>
</dbReference>
<sequence length="1235" mass="137681">MAPGESHSPTLEQSSAQWEQISYPSSPSESLWQPSVSDLIADTNEATQVQNEVTYQRYCHTPPAQDSNTPIPVGSKIEGDNEDTDTVGASTNLIPTEAIETRKLFQKPTWRPFWLQRSIMIAFSGFFFGSAIAVLSILFYSERSKGLATVQMELANLWRFGPPAVLAIVSTLWARVEFQTLRYFPWMTVHKDTTFSGHHITSLDYTSLILPKVMFLSLKRKDTLVCLASVLAILMKAQVVLSASLFYSKAVEHSFPLEIELLDSFQTKYESDFRYDKFTYFAAKAFHDFRMNLPFGITEEAAYQTFKPAGSDTVIRGTSDMPITVTVDALFTDIQCLPMKECESSVTRQPNNPYYNYAFDLLFEGCDRPVHVEDSVNWWSSESKMGSWTKGTIKETPPPCPSLPTQFHPFVYVGQRGKDQNGSMPVVTECAAIICSPTAWVSKVEIHDDGIKPVLRLLPDKEVIEVNSNPWNLLENVISLQNGSENEASVPWASPVTWLEISEVITVDESLFQNEKLITAVQNLTKAYGPFVSNTYLRENGKFSTIGSRIEITQKLQMNQRICIAMAVIFAVSALAVIWVVIEAPRICETCPRDPGTILGSAILLHGDSKFTSSIQEKIEVEEQQGPCQHEACGDPFYSPFALQCWFRIIFAFYTLGLIISITTLLHISYRSDGIITLAEGSPSLWWTSVPAIATVMIAWYSSSSDMALRDLAIISKLSSKAMNISALDMSLSDMLGVRALYHSFRLKATAISLSLILAILSGFLSPLSATLFTSQAIPGTHDVLVKQTSWFGPYLPDLSSPSYSWQTELTVGSTLVNNQVNNFTYPEFTYGDLVFPSVEIDTPNTFWSSKNSIKVNVTAAKLISDCSRPLPGDYDLTVSKNDQGTTATIDRKPLCPNGKNISEPQQKSYRNGDTRDDVISYFAGSIPTPEDSYCEVAKVPWIFHGFSWGKFSDSAVALDHLSLWTCNSTLAQVPAELTLLSTDGKTLQLDYRHPPVPDLSKLKPYEPPLVVSNKFLEQFGSESVFFSRVNLTNIGHIFPAVVEPLGSFRLESLADPDQDLKLIEAAKHQFAILAAQLISIKHRYSVNESSDLTPLKGIVVDNNRLRLVQNFPVTVTMIVILSLVLAFHTWGLISTGLRKALGGGRKWLLDLELKGVAPPGFSSISMMNDLLNGSNIHEHLPRGADFMSAKDISKSFKNLECRLGWFYNTRTEQQQYTVGIIERDEFEFVDREKC</sequence>
<dbReference type="OrthoDB" id="5332281at2759"/>
<evidence type="ECO:0000256" key="1">
    <source>
        <dbReference type="SAM" id="MobiDB-lite"/>
    </source>
</evidence>
<proteinExistence type="predicted"/>
<dbReference type="InterPro" id="IPR021840">
    <property type="entry name" value="DUF3433"/>
</dbReference>
<reference evidence="3 4" key="2">
    <citation type="submission" date="2021-10" db="EMBL/GenBank/DDBJ databases">
        <authorList>
            <person name="Piombo E."/>
        </authorList>
    </citation>
    <scope>NUCLEOTIDE SEQUENCE [LARGE SCALE GENOMIC DNA]</scope>
</reference>
<feature type="transmembrane region" description="Helical" evidence="2">
    <location>
        <begin position="564"/>
        <end position="582"/>
    </location>
</feature>
<protein>
    <submittedName>
        <fullName evidence="3">Uncharacterized protein</fullName>
    </submittedName>
</protein>
<feature type="region of interest" description="Disordered" evidence="1">
    <location>
        <begin position="888"/>
        <end position="914"/>
    </location>
</feature>
<dbReference type="PANTHER" id="PTHR37544">
    <property type="entry name" value="SPRAY-RELATED"/>
    <property type="match status" value="1"/>
</dbReference>